<keyword evidence="3" id="KW-1185">Reference proteome</keyword>
<dbReference type="EMBL" id="CP047491">
    <property type="protein sequence ID" value="QHQ37678.1"/>
    <property type="molecule type" value="Genomic_DNA"/>
</dbReference>
<evidence type="ECO:0000313" key="3">
    <source>
        <dbReference type="Proteomes" id="UP000464675"/>
    </source>
</evidence>
<accession>A0A6P1T4K2</accession>
<dbReference type="EMBL" id="JACHHR010000002">
    <property type="protein sequence ID" value="MBB5211582.1"/>
    <property type="molecule type" value="Genomic_DNA"/>
</dbReference>
<evidence type="ECO:0008006" key="5">
    <source>
        <dbReference type="Google" id="ProtNLM"/>
    </source>
</evidence>
<proteinExistence type="predicted"/>
<evidence type="ECO:0000313" key="2">
    <source>
        <dbReference type="EMBL" id="QHQ37678.1"/>
    </source>
</evidence>
<sequence>MHGNYHKVAEYNGYELLDVYRKLEPTDLDEVVRFWRLNDALPEGLSDEEARQRTGQVAVAVVREGEIAALTSVYVAKAPRDGQPYYFYRKFVQPEHRIYLMWREMLAQTYEILKAWKPLHLPRKPLGVIVVPENRKLTRKSVLRAGNKIGFFTVGYLPNGDPVYGRKFDESVTSNLAAPQQNQAAAVSPRSGNQ</sequence>
<protein>
    <recommendedName>
        <fullName evidence="5">N-acetyltransferase domain-containing protein</fullName>
    </recommendedName>
</protein>
<reference evidence="2 3" key="1">
    <citation type="submission" date="2020-01" db="EMBL/GenBank/DDBJ databases">
        <title>The possibility of degradation of plastic by Microbulbifer hydrolyticus IRE-31.</title>
        <authorList>
            <person name="Liu L."/>
        </authorList>
    </citation>
    <scope>NUCLEOTIDE SEQUENCE [LARGE SCALE GENOMIC DNA]</scope>
    <source>
        <strain evidence="2 3">IRE-31</strain>
    </source>
</reference>
<name>A0A6P1T4K2_9GAMM</name>
<dbReference type="Proteomes" id="UP000464675">
    <property type="component" value="Chromosome"/>
</dbReference>
<organism evidence="1 4">
    <name type="scientific">Microbulbifer hydrolyticus</name>
    <dbReference type="NCBI Taxonomy" id="48074"/>
    <lineage>
        <taxon>Bacteria</taxon>
        <taxon>Pseudomonadati</taxon>
        <taxon>Pseudomonadota</taxon>
        <taxon>Gammaproteobacteria</taxon>
        <taxon>Cellvibrionales</taxon>
        <taxon>Microbulbiferaceae</taxon>
        <taxon>Microbulbifer</taxon>
    </lineage>
</organism>
<gene>
    <name evidence="2" type="ORF">GTQ55_00890</name>
    <name evidence="1" type="ORF">HNQ53_001800</name>
</gene>
<dbReference type="OrthoDB" id="5733524at2"/>
<evidence type="ECO:0000313" key="4">
    <source>
        <dbReference type="Proteomes" id="UP000563601"/>
    </source>
</evidence>
<dbReference type="Proteomes" id="UP000563601">
    <property type="component" value="Unassembled WGS sequence"/>
</dbReference>
<reference evidence="1 4" key="2">
    <citation type="submission" date="2020-08" db="EMBL/GenBank/DDBJ databases">
        <title>Genomic Encyclopedia of Type Strains, Phase IV (KMG-IV): sequencing the most valuable type-strain genomes for metagenomic binning, comparative biology and taxonomic classification.</title>
        <authorList>
            <person name="Goeker M."/>
        </authorList>
    </citation>
    <scope>NUCLEOTIDE SEQUENCE [LARGE SCALE GENOMIC DNA]</scope>
    <source>
        <strain evidence="1 4">DSM 11525</strain>
    </source>
</reference>
<dbReference type="RefSeq" id="WP_161857016.1">
    <property type="nucleotide sequence ID" value="NZ_CP047491.1"/>
</dbReference>
<evidence type="ECO:0000313" key="1">
    <source>
        <dbReference type="EMBL" id="MBB5211582.1"/>
    </source>
</evidence>
<dbReference type="AlphaFoldDB" id="A0A6P1T4K2"/>